<evidence type="ECO:0008006" key="4">
    <source>
        <dbReference type="Google" id="ProtNLM"/>
    </source>
</evidence>
<dbReference type="Proteomes" id="UP000222768">
    <property type="component" value="Unassembled WGS sequence"/>
</dbReference>
<accession>A0A855EJ18</accession>
<name>A0A855EJ18_9ENTR</name>
<evidence type="ECO:0000256" key="1">
    <source>
        <dbReference type="SAM" id="Phobius"/>
    </source>
</evidence>
<reference evidence="3" key="1">
    <citation type="submission" date="2017-09" db="EMBL/GenBank/DDBJ databases">
        <title>FDA dAtabase for Regulatory Grade micrObial Sequences (FDA-ARGOS): Supporting development and validation of Infectious Disease Dx tests.</title>
        <authorList>
            <person name="Minogue T."/>
            <person name="Wolcott M."/>
            <person name="Wasieloski L."/>
            <person name="Aguilar W."/>
            <person name="Moore D."/>
            <person name="Tallon L."/>
            <person name="Sadzewicz L."/>
            <person name="Ott S."/>
            <person name="Zhao X."/>
            <person name="Nagaraj S."/>
            <person name="Vavikolanu K."/>
            <person name="Aluvathingal J."/>
            <person name="Nadendla S."/>
            <person name="Sichtig H."/>
        </authorList>
    </citation>
    <scope>NUCLEOTIDE SEQUENCE [LARGE SCALE GENOMIC DNA]</scope>
    <source>
        <strain evidence="3">FDAARGOS_404</strain>
    </source>
</reference>
<feature type="transmembrane region" description="Helical" evidence="1">
    <location>
        <begin position="12"/>
        <end position="29"/>
    </location>
</feature>
<proteinExistence type="predicted"/>
<dbReference type="PROSITE" id="PS51257">
    <property type="entry name" value="PROKAR_LIPOPROTEIN"/>
    <property type="match status" value="1"/>
</dbReference>
<dbReference type="AlphaFoldDB" id="A0A855EJ18"/>
<keyword evidence="1" id="KW-0812">Transmembrane</keyword>
<organism evidence="2 3">
    <name type="scientific">Leclercia adecarboxylata</name>
    <dbReference type="NCBI Taxonomy" id="83655"/>
    <lineage>
        <taxon>Bacteria</taxon>
        <taxon>Pseudomonadati</taxon>
        <taxon>Pseudomonadota</taxon>
        <taxon>Gammaproteobacteria</taxon>
        <taxon>Enterobacterales</taxon>
        <taxon>Enterobacteriaceae</taxon>
        <taxon>Leclercia</taxon>
    </lineage>
</organism>
<sequence>MLKNGRARLGNFLSLLGVLVSIASCYYAYKAFASSKETSFPEKNPREKICILRQFSEDANCFERFLSKNKHRKVYLNIEFDGDGFELTDSDDSKWMVIWTEKFEEIPPTEKPSTRNCSGFQLTIIPHEDGFGHIYWYKGAYRLSGHFYIDGYLGPYQGLMSAVISAAKTV</sequence>
<keyword evidence="1" id="KW-0472">Membrane</keyword>
<keyword evidence="1" id="KW-1133">Transmembrane helix</keyword>
<comment type="caution">
    <text evidence="2">The sequence shown here is derived from an EMBL/GenBank/DDBJ whole genome shotgun (WGS) entry which is preliminary data.</text>
</comment>
<evidence type="ECO:0000313" key="2">
    <source>
        <dbReference type="EMBL" id="PHH04809.1"/>
    </source>
</evidence>
<dbReference type="EMBL" id="PDLK01000002">
    <property type="protein sequence ID" value="PHH04809.1"/>
    <property type="molecule type" value="Genomic_DNA"/>
</dbReference>
<evidence type="ECO:0000313" key="3">
    <source>
        <dbReference type="Proteomes" id="UP000222768"/>
    </source>
</evidence>
<protein>
    <recommendedName>
        <fullName evidence="4">Lipoprotein</fullName>
    </recommendedName>
</protein>
<gene>
    <name evidence="2" type="ORF">CRX53_12995</name>
</gene>